<evidence type="ECO:0000313" key="1">
    <source>
        <dbReference type="EMBL" id="KAB8033322.1"/>
    </source>
</evidence>
<dbReference type="EMBL" id="WFLN01000004">
    <property type="protein sequence ID" value="KAB8033322.1"/>
    <property type="molecule type" value="Genomic_DNA"/>
</dbReference>
<dbReference type="Proteomes" id="UP000442694">
    <property type="component" value="Unassembled WGS sequence"/>
</dbReference>
<accession>A0A833N4Z0</accession>
<reference evidence="1 2" key="1">
    <citation type="submission" date="2019-10" db="EMBL/GenBank/DDBJ databases">
        <title>New genus of Silvanigrellaceae.</title>
        <authorList>
            <person name="Pitt A."/>
            <person name="Hahn M.W."/>
        </authorList>
    </citation>
    <scope>NUCLEOTIDE SEQUENCE [LARGE SCALE GENOMIC DNA]</scope>
    <source>
        <strain evidence="1 2">33A1-SZDP</strain>
    </source>
</reference>
<evidence type="ECO:0000313" key="2">
    <source>
        <dbReference type="Proteomes" id="UP000442694"/>
    </source>
</evidence>
<dbReference type="RefSeq" id="WP_152211410.1">
    <property type="nucleotide sequence ID" value="NZ_WFLN01000004.1"/>
</dbReference>
<name>A0A833N4Z0_9BACT</name>
<organism evidence="1 2">
    <name type="scientific">Fluviispira multicolorata</name>
    <dbReference type="NCBI Taxonomy" id="2654512"/>
    <lineage>
        <taxon>Bacteria</taxon>
        <taxon>Pseudomonadati</taxon>
        <taxon>Bdellovibrionota</taxon>
        <taxon>Oligoflexia</taxon>
        <taxon>Silvanigrellales</taxon>
        <taxon>Silvanigrellaceae</taxon>
        <taxon>Fluviispira</taxon>
    </lineage>
</organism>
<comment type="caution">
    <text evidence="1">The sequence shown here is derived from an EMBL/GenBank/DDBJ whole genome shotgun (WGS) entry which is preliminary data.</text>
</comment>
<sequence>MKIRISIFSIRNIALLFYINLSLTAYSEEAYVYCANKNKDWHWLTDVDNKYVSVSGKWKHFETEKVRFSYFLLDDVLKYVAFKIQCENLHGKSFDSPQPARKGSSVWSPFALSDSIYFNGIIQCHQIFKYFNFSQIDHRKYRKTFLREGLPYSDPDFIFITEKQVLDEC</sequence>
<dbReference type="AlphaFoldDB" id="A0A833N4Z0"/>
<keyword evidence="2" id="KW-1185">Reference proteome</keyword>
<gene>
    <name evidence="1" type="ORF">GCL57_01085</name>
</gene>
<protein>
    <submittedName>
        <fullName evidence="1">Uncharacterized protein</fullName>
    </submittedName>
</protein>
<proteinExistence type="predicted"/>